<dbReference type="InterPro" id="IPR050832">
    <property type="entry name" value="Bact_Acetyltransf"/>
</dbReference>
<proteinExistence type="predicted"/>
<dbReference type="Gene3D" id="3.40.630.30">
    <property type="match status" value="1"/>
</dbReference>
<accession>A0ABY7ZVG3</accession>
<dbReference type="CDD" id="cd04301">
    <property type="entry name" value="NAT_SF"/>
    <property type="match status" value="1"/>
</dbReference>
<keyword evidence="5" id="KW-1185">Reference proteome</keyword>
<dbReference type="Proteomes" id="UP001219605">
    <property type="component" value="Chromosome"/>
</dbReference>
<dbReference type="PANTHER" id="PTHR43877:SF1">
    <property type="entry name" value="ACETYLTRANSFERASE"/>
    <property type="match status" value="1"/>
</dbReference>
<keyword evidence="1" id="KW-0808">Transferase</keyword>
<dbReference type="SUPFAM" id="SSF55729">
    <property type="entry name" value="Acyl-CoA N-acyltransferases (Nat)"/>
    <property type="match status" value="1"/>
</dbReference>
<evidence type="ECO:0000256" key="1">
    <source>
        <dbReference type="ARBA" id="ARBA00022679"/>
    </source>
</evidence>
<reference evidence="4 5" key="1">
    <citation type="submission" date="2023-02" db="EMBL/GenBank/DDBJ databases">
        <authorList>
            <person name="Mo P."/>
        </authorList>
    </citation>
    <scope>NUCLEOTIDE SEQUENCE [LARGE SCALE GENOMIC DNA]</scope>
    <source>
        <strain evidence="4 5">HUAS 3</strain>
    </source>
</reference>
<gene>
    <name evidence="4" type="ORF">PVK37_11100</name>
</gene>
<keyword evidence="2" id="KW-0012">Acyltransferase</keyword>
<sequence length="187" mass="20993">MTLTLRHAVADDLRAVGALHQRSRVAAYASFLPPEALAQPTPEMMGEYWTQRWTYERDDHLMTVAERDGRLVGFTYLGPDELDGVVDPTAAMLRAIHLDPAEQGRGTGRVLMVDALDTMRSWGRTRATLWVLRDNVHARRFYERGGWTATGDVRDDQIGPVLVPQLRYARELGVPPVTDRVDPSPEG</sequence>
<dbReference type="RefSeq" id="WP_275033769.1">
    <property type="nucleotide sequence ID" value="NZ_CP118615.1"/>
</dbReference>
<evidence type="ECO:0000313" key="5">
    <source>
        <dbReference type="Proteomes" id="UP001219605"/>
    </source>
</evidence>
<dbReference type="Pfam" id="PF00583">
    <property type="entry name" value="Acetyltransf_1"/>
    <property type="match status" value="1"/>
</dbReference>
<evidence type="ECO:0000256" key="2">
    <source>
        <dbReference type="ARBA" id="ARBA00023315"/>
    </source>
</evidence>
<dbReference type="PANTHER" id="PTHR43877">
    <property type="entry name" value="AMINOALKYLPHOSPHONATE N-ACETYLTRANSFERASE-RELATED-RELATED"/>
    <property type="match status" value="1"/>
</dbReference>
<dbReference type="PROSITE" id="PS51186">
    <property type="entry name" value="GNAT"/>
    <property type="match status" value="1"/>
</dbReference>
<evidence type="ECO:0000313" key="4">
    <source>
        <dbReference type="EMBL" id="WDZ86895.1"/>
    </source>
</evidence>
<evidence type="ECO:0000259" key="3">
    <source>
        <dbReference type="PROSITE" id="PS51186"/>
    </source>
</evidence>
<name>A0ABY7ZVG3_9ACTN</name>
<organism evidence="4 5">
    <name type="scientific">Micromonospora cathayae</name>
    <dbReference type="NCBI Taxonomy" id="3028804"/>
    <lineage>
        <taxon>Bacteria</taxon>
        <taxon>Bacillati</taxon>
        <taxon>Actinomycetota</taxon>
        <taxon>Actinomycetes</taxon>
        <taxon>Micromonosporales</taxon>
        <taxon>Micromonosporaceae</taxon>
        <taxon>Micromonospora</taxon>
    </lineage>
</organism>
<dbReference type="EMBL" id="CP118615">
    <property type="protein sequence ID" value="WDZ86895.1"/>
    <property type="molecule type" value="Genomic_DNA"/>
</dbReference>
<protein>
    <submittedName>
        <fullName evidence="4">GNAT family N-acetyltransferase</fullName>
    </submittedName>
</protein>
<dbReference type="InterPro" id="IPR016181">
    <property type="entry name" value="Acyl_CoA_acyltransferase"/>
</dbReference>
<feature type="domain" description="N-acetyltransferase" evidence="3">
    <location>
        <begin position="3"/>
        <end position="173"/>
    </location>
</feature>
<dbReference type="InterPro" id="IPR000182">
    <property type="entry name" value="GNAT_dom"/>
</dbReference>